<evidence type="ECO:0000313" key="3">
    <source>
        <dbReference type="Proteomes" id="UP000031518"/>
    </source>
</evidence>
<dbReference type="EMBL" id="CBXV010000004">
    <property type="protein sequence ID" value="CDM65351.1"/>
    <property type="molecule type" value="Genomic_DNA"/>
</dbReference>
<dbReference type="InterPro" id="IPR050834">
    <property type="entry name" value="Glycosyltransf_2"/>
</dbReference>
<keyword evidence="3" id="KW-1185">Reference proteome</keyword>
<gene>
    <name evidence="2" type="ORF">PYK22_01349</name>
</gene>
<dbReference type="AlphaFoldDB" id="A0A0B6WW79"/>
<dbReference type="PANTHER" id="PTHR43685:SF11">
    <property type="entry name" value="GLYCOSYLTRANSFERASE TAGX-RELATED"/>
    <property type="match status" value="1"/>
</dbReference>
<protein>
    <submittedName>
        <fullName evidence="2">Glycosyl transferase</fullName>
    </submittedName>
</protein>
<proteinExistence type="predicted"/>
<dbReference type="OrthoDB" id="9802649at2"/>
<name>A0A0B6WW79_9BACT</name>
<dbReference type="PANTHER" id="PTHR43685">
    <property type="entry name" value="GLYCOSYLTRANSFERASE"/>
    <property type="match status" value="1"/>
</dbReference>
<dbReference type="SUPFAM" id="SSF53448">
    <property type="entry name" value="Nucleotide-diphospho-sugar transferases"/>
    <property type="match status" value="1"/>
</dbReference>
<evidence type="ECO:0000313" key="2">
    <source>
        <dbReference type="EMBL" id="CDM65351.1"/>
    </source>
</evidence>
<feature type="domain" description="Glycosyltransferase 2-like" evidence="1">
    <location>
        <begin position="7"/>
        <end position="119"/>
    </location>
</feature>
<dbReference type="Gene3D" id="3.90.550.10">
    <property type="entry name" value="Spore Coat Polysaccharide Biosynthesis Protein SpsA, Chain A"/>
    <property type="match status" value="1"/>
</dbReference>
<organism evidence="2 3">
    <name type="scientific">Pyrinomonas methylaliphatogenes</name>
    <dbReference type="NCBI Taxonomy" id="454194"/>
    <lineage>
        <taxon>Bacteria</taxon>
        <taxon>Pseudomonadati</taxon>
        <taxon>Acidobacteriota</taxon>
        <taxon>Blastocatellia</taxon>
        <taxon>Blastocatellales</taxon>
        <taxon>Pyrinomonadaceae</taxon>
        <taxon>Pyrinomonas</taxon>
    </lineage>
</organism>
<sequence>MPQPLVSVVMPVRNRARWVRRAIESVFAQTYEKLELLVVDDGSTDETPAVLRSYADSLSIFTLPHVGPYRARNYAIERARGDLIAFIDSDDLWFPDKLERQIPLFERRGIGLVFGDAVLVDHSASPPVELATTFFDNAPPSRGQVAARFAYSNFVPLSSVIVRRSCFEDVGGFAPTLSADHVKWFEIALRYELDYVPTPVFAYALHADGISRDICASLRARIEAFAEILTQADGETARLIKHILFNLRLQLALAELRRGKLPRTGYSANPSDNPPFADRVLWLLSFSGYQASLRLRRKVRQIARAL</sequence>
<dbReference type="InterPro" id="IPR029044">
    <property type="entry name" value="Nucleotide-diphossugar_trans"/>
</dbReference>
<reference evidence="2 3" key="1">
    <citation type="submission" date="2013-12" db="EMBL/GenBank/DDBJ databases">
        <authorList>
            <person name="Stott M."/>
        </authorList>
    </citation>
    <scope>NUCLEOTIDE SEQUENCE [LARGE SCALE GENOMIC DNA]</scope>
    <source>
        <strain evidence="2 3">K22</strain>
    </source>
</reference>
<accession>A0A0B6WW79</accession>
<reference evidence="2 3" key="2">
    <citation type="submission" date="2015-01" db="EMBL/GenBank/DDBJ databases">
        <title>Complete genome sequence of Pyrinomonas methylaliphatogenes type strain K22T.</title>
        <authorList>
            <person name="Lee K.C.Y."/>
            <person name="Power J.F."/>
            <person name="Dunfield P.F."/>
            <person name="Morgan X.C."/>
            <person name="Huttenhower C."/>
            <person name="Stott M.B."/>
        </authorList>
    </citation>
    <scope>NUCLEOTIDE SEQUENCE [LARGE SCALE GENOMIC DNA]</scope>
    <source>
        <strain evidence="2 3">K22</strain>
    </source>
</reference>
<dbReference type="RefSeq" id="WP_060635423.1">
    <property type="nucleotide sequence ID" value="NZ_CBXV010000004.1"/>
</dbReference>
<dbReference type="Proteomes" id="UP000031518">
    <property type="component" value="Unassembled WGS sequence"/>
</dbReference>
<dbReference type="GO" id="GO:0016740">
    <property type="term" value="F:transferase activity"/>
    <property type="evidence" value="ECO:0007669"/>
    <property type="project" value="UniProtKB-KW"/>
</dbReference>
<dbReference type="STRING" id="454194.PYK22_01349"/>
<keyword evidence="2" id="KW-0808">Transferase</keyword>
<evidence type="ECO:0000259" key="1">
    <source>
        <dbReference type="Pfam" id="PF00535"/>
    </source>
</evidence>
<dbReference type="InterPro" id="IPR001173">
    <property type="entry name" value="Glyco_trans_2-like"/>
</dbReference>
<dbReference type="Pfam" id="PF00535">
    <property type="entry name" value="Glycos_transf_2"/>
    <property type="match status" value="1"/>
</dbReference>